<gene>
    <name evidence="2" type="ORF">PVAG01_05636</name>
</gene>
<keyword evidence="3" id="KW-1185">Reference proteome</keyword>
<sequence length="219" mass="23598">MYVHNERWHCADGESPSVVIAIVHLAELSICTAINVSKPPGADLTDSESVHQDTSNAQPCKPYLPPSPSPSLDVLASVNQGNIATGVSEIHVDSPLPDISQRLSSPLRFQLHHDNEESMSTLSVETAAASATRNDSGDQGPIIPFSNVNSNSSQFTIPPTFEPLCQAVDAIIEFENQSDTVVLPDVLRITCTESIPSDIDGMGNWDLVYLTIFKDSMPT</sequence>
<reference evidence="2 3" key="1">
    <citation type="submission" date="2024-06" db="EMBL/GenBank/DDBJ databases">
        <title>Complete genome of Phlyctema vagabunda strain 19-DSS-EL-015.</title>
        <authorList>
            <person name="Fiorenzani C."/>
        </authorList>
    </citation>
    <scope>NUCLEOTIDE SEQUENCE [LARGE SCALE GENOMIC DNA]</scope>
    <source>
        <strain evidence="2 3">19-DSS-EL-015</strain>
    </source>
</reference>
<name>A0ABR4PKL2_9HELO</name>
<evidence type="ECO:0000313" key="2">
    <source>
        <dbReference type="EMBL" id="KAL3423889.1"/>
    </source>
</evidence>
<evidence type="ECO:0000313" key="3">
    <source>
        <dbReference type="Proteomes" id="UP001629113"/>
    </source>
</evidence>
<dbReference type="EMBL" id="JBFCZG010000004">
    <property type="protein sequence ID" value="KAL3423889.1"/>
    <property type="molecule type" value="Genomic_DNA"/>
</dbReference>
<dbReference type="Proteomes" id="UP001629113">
    <property type="component" value="Unassembled WGS sequence"/>
</dbReference>
<evidence type="ECO:0000256" key="1">
    <source>
        <dbReference type="SAM" id="MobiDB-lite"/>
    </source>
</evidence>
<organism evidence="2 3">
    <name type="scientific">Phlyctema vagabunda</name>
    <dbReference type="NCBI Taxonomy" id="108571"/>
    <lineage>
        <taxon>Eukaryota</taxon>
        <taxon>Fungi</taxon>
        <taxon>Dikarya</taxon>
        <taxon>Ascomycota</taxon>
        <taxon>Pezizomycotina</taxon>
        <taxon>Leotiomycetes</taxon>
        <taxon>Helotiales</taxon>
        <taxon>Dermateaceae</taxon>
        <taxon>Phlyctema</taxon>
    </lineage>
</organism>
<comment type="caution">
    <text evidence="2">The sequence shown here is derived from an EMBL/GenBank/DDBJ whole genome shotgun (WGS) entry which is preliminary data.</text>
</comment>
<protein>
    <submittedName>
        <fullName evidence="2">Uncharacterized protein</fullName>
    </submittedName>
</protein>
<accession>A0ABR4PKL2</accession>
<feature type="region of interest" description="Disordered" evidence="1">
    <location>
        <begin position="41"/>
        <end position="62"/>
    </location>
</feature>
<proteinExistence type="predicted"/>